<evidence type="ECO:0000313" key="1">
    <source>
        <dbReference type="EMBL" id="KAK7860255.1"/>
    </source>
</evidence>
<reference evidence="1" key="2">
    <citation type="journal article" date="2018" name="Sci. Data">
        <title>The draft genome sequence of cork oak.</title>
        <authorList>
            <person name="Ramos A.M."/>
            <person name="Usie A."/>
            <person name="Barbosa P."/>
            <person name="Barros P.M."/>
            <person name="Capote T."/>
            <person name="Chaves I."/>
            <person name="Simoes F."/>
            <person name="Abreu I."/>
            <person name="Carrasquinho I."/>
            <person name="Faro C."/>
            <person name="Guimaraes J.B."/>
            <person name="Mendonca D."/>
            <person name="Nobrega F."/>
            <person name="Rodrigues L."/>
            <person name="Saibo N.J.M."/>
            <person name="Varela M.C."/>
            <person name="Egas C."/>
            <person name="Matos J."/>
            <person name="Miguel C.M."/>
            <person name="Oliveira M.M."/>
            <person name="Ricardo C.P."/>
            <person name="Goncalves S."/>
        </authorList>
    </citation>
    <scope>NUCLEOTIDE SEQUENCE [LARGE SCALE GENOMIC DNA]</scope>
    <source>
        <strain evidence="1">HL8</strain>
    </source>
</reference>
<reference evidence="1" key="3">
    <citation type="submission" date="2023-07" db="EMBL/GenBank/DDBJ databases">
        <title>An improved reference 1 genome and first organelle genomes of Quercus suber.</title>
        <authorList>
            <consortium name="Genosuber Consortium"/>
            <person name="Usie A."/>
            <person name="Serra O."/>
            <person name="Barros P."/>
        </authorList>
    </citation>
    <scope>NUCLEOTIDE SEQUENCE</scope>
    <source>
        <strain evidence="1">HL8</strain>
        <tissue evidence="1">Leaves</tissue>
    </source>
</reference>
<proteinExistence type="predicted"/>
<protein>
    <submittedName>
        <fullName evidence="1">Uncharacterized protein</fullName>
    </submittedName>
</protein>
<reference evidence="1" key="1">
    <citation type="submission" date="2017-12" db="EMBL/GenBank/DDBJ databases">
        <authorList>
            <person name="Barbosa P."/>
            <person name="Usie A."/>
            <person name="Ramos A.M."/>
        </authorList>
    </citation>
    <scope>NUCLEOTIDE SEQUENCE</scope>
    <source>
        <strain evidence="1">HL8</strain>
        <tissue evidence="1">Leaves</tissue>
    </source>
</reference>
<name>A0AAW0M9I4_QUESU</name>
<organism evidence="1">
    <name type="scientific">Quercus suber</name>
    <name type="common">Cork oak</name>
    <dbReference type="NCBI Taxonomy" id="58331"/>
    <lineage>
        <taxon>Eukaryota</taxon>
        <taxon>Viridiplantae</taxon>
        <taxon>Streptophyta</taxon>
        <taxon>Embryophyta</taxon>
        <taxon>Tracheophyta</taxon>
        <taxon>Spermatophyta</taxon>
        <taxon>Magnoliopsida</taxon>
        <taxon>eudicotyledons</taxon>
        <taxon>Gunneridae</taxon>
        <taxon>Pentapetalae</taxon>
        <taxon>rosids</taxon>
        <taxon>fabids</taxon>
        <taxon>Fagales</taxon>
        <taxon>Fagaceae</taxon>
        <taxon>Quercus</taxon>
    </lineage>
</organism>
<sequence length="81" mass="9026">MGHQPDPGLAQILISDKLLVGRANPDNPFSFSPPKILKKKKSSPLDLVFPEKVQRNNPTYSSDFLISFSFVSLMFVHLLIG</sequence>
<dbReference type="AlphaFoldDB" id="A0AAW0M9I4"/>
<gene>
    <name evidence="1" type="ORF">CFP56_039762</name>
</gene>
<accession>A0AAW0M9I4</accession>
<dbReference type="EMBL" id="PKMF04000007">
    <property type="protein sequence ID" value="KAK7860255.1"/>
    <property type="molecule type" value="Genomic_DNA"/>
</dbReference>
<comment type="caution">
    <text evidence="1">The sequence shown here is derived from an EMBL/GenBank/DDBJ whole genome shotgun (WGS) entry which is preliminary data.</text>
</comment>